<dbReference type="InterPro" id="IPR007612">
    <property type="entry name" value="LOR"/>
</dbReference>
<gene>
    <name evidence="2" type="ORF">N7482_008177</name>
</gene>
<dbReference type="InterPro" id="IPR025659">
    <property type="entry name" value="Tubby-like_C"/>
</dbReference>
<evidence type="ECO:0000313" key="2">
    <source>
        <dbReference type="EMBL" id="KAJ5157077.1"/>
    </source>
</evidence>
<dbReference type="RefSeq" id="XP_056540066.1">
    <property type="nucleotide sequence ID" value="XM_056690301.1"/>
</dbReference>
<reference evidence="2" key="2">
    <citation type="journal article" date="2023" name="IMA Fungus">
        <title>Comparative genomic study of the Penicillium genus elucidates a diverse pangenome and 15 lateral gene transfer events.</title>
        <authorList>
            <person name="Petersen C."/>
            <person name="Sorensen T."/>
            <person name="Nielsen M.R."/>
            <person name="Sondergaard T.E."/>
            <person name="Sorensen J.L."/>
            <person name="Fitzpatrick D.A."/>
            <person name="Frisvad J.C."/>
            <person name="Nielsen K.L."/>
        </authorList>
    </citation>
    <scope>NUCLEOTIDE SEQUENCE</scope>
    <source>
        <strain evidence="2">IBT 26290</strain>
    </source>
</reference>
<comment type="caution">
    <text evidence="2">The sequence shown here is derived from an EMBL/GenBank/DDBJ whole genome shotgun (WGS) entry which is preliminary data.</text>
</comment>
<dbReference type="Proteomes" id="UP001149163">
    <property type="component" value="Unassembled WGS sequence"/>
</dbReference>
<sequence>MSTTLQPPGHPIALRPTHLLASMPDLLTDSATTLIITRENTLFGPDFLVHLLRWHKSLHSRQGQSLLFTVTSKFWRNSQRRQIRDASGRPLLELRRQWRQRIWSVEQAGGGGEELLSAKISFAIGMKILIQVTNALLAPSQLDECNQQQLEQHAQLQANRHAVVSQRPANRCPPPQARPPPPYSAVIANHTSDYFTSSNNSNTRGLAEDDNGLLYLNDDDNTSILPPSYDSSQYCSSHQSLQDLLQALEPPLEPAPSSSSTFTPATQYSGTAANNQEELEVLQLSNAVSTVMMGDRTIIWIRRKKIMNYHTLSGALPQWEVQIAEGVDLLLASDLALVQC</sequence>
<dbReference type="AlphaFoldDB" id="A0A9W9LII2"/>
<dbReference type="SUPFAM" id="SSF54518">
    <property type="entry name" value="Tubby C-terminal domain-like"/>
    <property type="match status" value="1"/>
</dbReference>
<dbReference type="OrthoDB" id="4241662at2759"/>
<dbReference type="InterPro" id="IPR038595">
    <property type="entry name" value="LOR_sf"/>
</dbReference>
<comment type="similarity">
    <text evidence="1">Belongs to the LOR family.</text>
</comment>
<keyword evidence="3" id="KW-1185">Reference proteome</keyword>
<reference evidence="2" key="1">
    <citation type="submission" date="2022-11" db="EMBL/GenBank/DDBJ databases">
        <authorList>
            <person name="Petersen C."/>
        </authorList>
    </citation>
    <scope>NUCLEOTIDE SEQUENCE</scope>
    <source>
        <strain evidence="2">IBT 26290</strain>
    </source>
</reference>
<name>A0A9W9LII2_9EURO</name>
<proteinExistence type="inferred from homology"/>
<dbReference type="GeneID" id="81429477"/>
<evidence type="ECO:0000256" key="1">
    <source>
        <dbReference type="ARBA" id="ARBA00005437"/>
    </source>
</evidence>
<accession>A0A9W9LII2</accession>
<protein>
    <submittedName>
        <fullName evidence="2">Uncharacterized protein</fullName>
    </submittedName>
</protein>
<organism evidence="2 3">
    <name type="scientific">Penicillium canariense</name>
    <dbReference type="NCBI Taxonomy" id="189055"/>
    <lineage>
        <taxon>Eukaryota</taxon>
        <taxon>Fungi</taxon>
        <taxon>Dikarya</taxon>
        <taxon>Ascomycota</taxon>
        <taxon>Pezizomycotina</taxon>
        <taxon>Eurotiomycetes</taxon>
        <taxon>Eurotiomycetidae</taxon>
        <taxon>Eurotiales</taxon>
        <taxon>Aspergillaceae</taxon>
        <taxon>Penicillium</taxon>
    </lineage>
</organism>
<dbReference type="Pfam" id="PF04525">
    <property type="entry name" value="LOR"/>
    <property type="match status" value="1"/>
</dbReference>
<dbReference type="EMBL" id="JAPQKN010000006">
    <property type="protein sequence ID" value="KAJ5157077.1"/>
    <property type="molecule type" value="Genomic_DNA"/>
</dbReference>
<dbReference type="Gene3D" id="2.40.160.200">
    <property type="entry name" value="LURP1-related"/>
    <property type="match status" value="1"/>
</dbReference>
<evidence type="ECO:0000313" key="3">
    <source>
        <dbReference type="Proteomes" id="UP001149163"/>
    </source>
</evidence>